<dbReference type="PANTHER" id="PTHR46426">
    <property type="entry name" value="PROTEIN DISULFIDE-ISOMERASE TMX3"/>
    <property type="match status" value="1"/>
</dbReference>
<dbReference type="InterPro" id="IPR036249">
    <property type="entry name" value="Thioredoxin-like_sf"/>
</dbReference>
<evidence type="ECO:0000256" key="1">
    <source>
        <dbReference type="ARBA" id="ARBA00004389"/>
    </source>
</evidence>
<dbReference type="GO" id="GO:0005789">
    <property type="term" value="C:endoplasmic reticulum membrane"/>
    <property type="evidence" value="ECO:0007669"/>
    <property type="project" value="UniProtKB-SubCell"/>
</dbReference>
<evidence type="ECO:0000256" key="3">
    <source>
        <dbReference type="ARBA" id="ARBA00022989"/>
    </source>
</evidence>
<feature type="signal peptide" evidence="8">
    <location>
        <begin position="1"/>
        <end position="16"/>
    </location>
</feature>
<keyword evidence="8" id="KW-0732">Signal</keyword>
<dbReference type="InterPro" id="IPR052250">
    <property type="entry name" value="PDI_TMX3"/>
</dbReference>
<keyword evidence="4 7" id="KW-0472">Membrane</keyword>
<dbReference type="AlphaFoldDB" id="A0A9W8AS55"/>
<proteinExistence type="predicted"/>
<evidence type="ECO:0000256" key="4">
    <source>
        <dbReference type="ARBA" id="ARBA00023136"/>
    </source>
</evidence>
<keyword evidence="11" id="KW-1185">Reference proteome</keyword>
<evidence type="ECO:0000256" key="7">
    <source>
        <dbReference type="SAM" id="Phobius"/>
    </source>
</evidence>
<reference evidence="10" key="1">
    <citation type="submission" date="2022-07" db="EMBL/GenBank/DDBJ databases">
        <title>Phylogenomic reconstructions and comparative analyses of Kickxellomycotina fungi.</title>
        <authorList>
            <person name="Reynolds N.K."/>
            <person name="Stajich J.E."/>
            <person name="Barry K."/>
            <person name="Grigoriev I.V."/>
            <person name="Crous P."/>
            <person name="Smith M.E."/>
        </authorList>
    </citation>
    <scope>NUCLEOTIDE SEQUENCE</scope>
    <source>
        <strain evidence="10">RSA 1196</strain>
    </source>
</reference>
<dbReference type="Pfam" id="PF00085">
    <property type="entry name" value="Thioredoxin"/>
    <property type="match status" value="2"/>
</dbReference>
<feature type="domain" description="Thioredoxin" evidence="9">
    <location>
        <begin position="178"/>
        <end position="298"/>
    </location>
</feature>
<comment type="subcellular location">
    <subcellularLocation>
        <location evidence="1">Endoplasmic reticulum membrane</location>
        <topology evidence="1">Single-pass membrane protein</topology>
    </subcellularLocation>
</comment>
<dbReference type="SUPFAM" id="SSF52833">
    <property type="entry name" value="Thioredoxin-like"/>
    <property type="match status" value="2"/>
</dbReference>
<dbReference type="Proteomes" id="UP001150925">
    <property type="component" value="Unassembled WGS sequence"/>
</dbReference>
<dbReference type="CDD" id="cd02961">
    <property type="entry name" value="PDI_a_family"/>
    <property type="match status" value="2"/>
</dbReference>
<evidence type="ECO:0000259" key="9">
    <source>
        <dbReference type="PROSITE" id="PS51352"/>
    </source>
</evidence>
<evidence type="ECO:0000256" key="8">
    <source>
        <dbReference type="SAM" id="SignalP"/>
    </source>
</evidence>
<keyword evidence="3 7" id="KW-1133">Transmembrane helix</keyword>
<dbReference type="Gene3D" id="3.40.30.10">
    <property type="entry name" value="Glutaredoxin"/>
    <property type="match status" value="3"/>
</dbReference>
<dbReference type="PANTHER" id="PTHR46426:SF1">
    <property type="entry name" value="PROTEIN DISULFIDE-ISOMERASE TMX3"/>
    <property type="match status" value="1"/>
</dbReference>
<evidence type="ECO:0000256" key="5">
    <source>
        <dbReference type="ARBA" id="ARBA00045246"/>
    </source>
</evidence>
<dbReference type="PROSITE" id="PS51352">
    <property type="entry name" value="THIOREDOXIN_2"/>
    <property type="match status" value="2"/>
</dbReference>
<organism evidence="10 11">
    <name type="scientific">Dispira parvispora</name>
    <dbReference type="NCBI Taxonomy" id="1520584"/>
    <lineage>
        <taxon>Eukaryota</taxon>
        <taxon>Fungi</taxon>
        <taxon>Fungi incertae sedis</taxon>
        <taxon>Zoopagomycota</taxon>
        <taxon>Kickxellomycotina</taxon>
        <taxon>Dimargaritomycetes</taxon>
        <taxon>Dimargaritales</taxon>
        <taxon>Dimargaritaceae</taxon>
        <taxon>Dispira</taxon>
    </lineage>
</organism>
<name>A0A9W8AS55_9FUNG</name>
<feature type="transmembrane region" description="Helical" evidence="7">
    <location>
        <begin position="612"/>
        <end position="633"/>
    </location>
</feature>
<feature type="domain" description="Thioredoxin" evidence="9">
    <location>
        <begin position="19"/>
        <end position="145"/>
    </location>
</feature>
<dbReference type="OrthoDB" id="72053at2759"/>
<feature type="region of interest" description="Disordered" evidence="6">
    <location>
        <begin position="173"/>
        <end position="195"/>
    </location>
</feature>
<evidence type="ECO:0000256" key="6">
    <source>
        <dbReference type="SAM" id="MobiDB-lite"/>
    </source>
</evidence>
<accession>A0A9W8AS55</accession>
<dbReference type="InterPro" id="IPR013766">
    <property type="entry name" value="Thioredoxin_domain"/>
</dbReference>
<protein>
    <recommendedName>
        <fullName evidence="9">Thioredoxin domain-containing protein</fullName>
    </recommendedName>
</protein>
<keyword evidence="2 7" id="KW-0812">Transmembrane</keyword>
<evidence type="ECO:0000256" key="2">
    <source>
        <dbReference type="ARBA" id="ARBA00022692"/>
    </source>
</evidence>
<feature type="chain" id="PRO_5040721956" description="Thioredoxin domain-containing protein" evidence="8">
    <location>
        <begin position="17"/>
        <end position="647"/>
    </location>
</feature>
<dbReference type="EMBL" id="JANBPY010000275">
    <property type="protein sequence ID" value="KAJ1967830.1"/>
    <property type="molecule type" value="Genomic_DNA"/>
</dbReference>
<comment type="function">
    <text evidence="5">Probable disulfide isomerase, which participates in the folding of proteins containing disulfide bonds. May act as a dithiol oxidase. Acts as a regulator of endoplasmic reticulum-mitochondria contact sites via its ability to regulate redox signals.</text>
</comment>
<sequence>MKWFSLVLALATVVSAAVVPEPVPKPPTTLDLTTPNPDLVPANFTEATQHGTWFIKFYVNYCPHCKRLKPIWQKLAEEFQEYKTTHNFHLGSINCENDQQKFCDEKGSNGYPTLFVFQNGERVEAEYMQGRAYKPLADYIRTKAEKYKPAATPPSPAAILPMETVSLSPSVSPIVQPEKVKESEEPAGSFNREGKSIPLSPDNFASSIKNGPWFIKFYAPWCSHCQHLAPTWEAMAKSLQGKVNVGEVNCEEYMSLCQDHDVAGFPTLQFYLEGAHTTFGGERTEKALVEYALESFGTQHKEVESRHELDQSTANLESWFLYVFDQKTEPSYVEHVRSAARSLFLQSNLFTSQDASLLSGSYAYPRVGSARANVPSLWVFKDNFLRPFTGSLQDKAAIHTWMEAERYPLLPALTSKNADYFFDNTDLLVMVILDTDERRIKPEQLVAWKKEAQKAADTMVTLQTGQSLLDPANAVYPDQKAHFKGRMSDPTYRKFLGMGDDAKDSATSRELRSSKIQFVWVDHTQWDKYLRRVFGVESTDLPAVVITQTKDELYYRLDQNKQPLKLTSSDALISTVQSAVDGLLPVGYTSGILTGTVRKVAQNVRSAGSFAFTHPFMTLIIVLVIVTVVYYFLRGGPSGTYKPAKVD</sequence>
<dbReference type="InterPro" id="IPR017937">
    <property type="entry name" value="Thioredoxin_CS"/>
</dbReference>
<gene>
    <name evidence="10" type="ORF">IWQ62_001609</name>
</gene>
<evidence type="ECO:0000313" key="10">
    <source>
        <dbReference type="EMBL" id="KAJ1967830.1"/>
    </source>
</evidence>
<comment type="caution">
    <text evidence="10">The sequence shown here is derived from an EMBL/GenBank/DDBJ whole genome shotgun (WGS) entry which is preliminary data.</text>
</comment>
<dbReference type="PROSITE" id="PS00194">
    <property type="entry name" value="THIOREDOXIN_1"/>
    <property type="match status" value="1"/>
</dbReference>
<evidence type="ECO:0000313" key="11">
    <source>
        <dbReference type="Proteomes" id="UP001150925"/>
    </source>
</evidence>